<dbReference type="InterPro" id="IPR036388">
    <property type="entry name" value="WH-like_DNA-bd_sf"/>
</dbReference>
<proteinExistence type="predicted"/>
<sequence length="153" mass="17282">MEPRWLDEREMAAWLPFVRLLTALPSALDTQLRDETGISHLYYQVLVMLSAAPDGARRMSELARTTSMSLSRLSRAVASLEERGWVERRPCSDDRRGQVAHLLPAGRRALEAAAPGHVAEVRRRVFDRLTREQVEQLREISGRLLSGLHDGPS</sequence>
<evidence type="ECO:0000259" key="1">
    <source>
        <dbReference type="PROSITE" id="PS50995"/>
    </source>
</evidence>
<dbReference type="PANTHER" id="PTHR33164">
    <property type="entry name" value="TRANSCRIPTIONAL REGULATOR, MARR FAMILY"/>
    <property type="match status" value="1"/>
</dbReference>
<dbReference type="GO" id="GO:0003700">
    <property type="term" value="F:DNA-binding transcription factor activity"/>
    <property type="evidence" value="ECO:0007669"/>
    <property type="project" value="InterPro"/>
</dbReference>
<dbReference type="AlphaFoldDB" id="A0A6J4LZP8"/>
<organism evidence="2">
    <name type="scientific">uncultured Frankineae bacterium</name>
    <dbReference type="NCBI Taxonomy" id="437475"/>
    <lineage>
        <taxon>Bacteria</taxon>
        <taxon>Bacillati</taxon>
        <taxon>Actinomycetota</taxon>
        <taxon>Actinomycetes</taxon>
        <taxon>Frankiales</taxon>
        <taxon>environmental samples</taxon>
    </lineage>
</organism>
<dbReference type="SUPFAM" id="SSF46785">
    <property type="entry name" value="Winged helix' DNA-binding domain"/>
    <property type="match status" value="1"/>
</dbReference>
<dbReference type="InterPro" id="IPR036390">
    <property type="entry name" value="WH_DNA-bd_sf"/>
</dbReference>
<dbReference type="Gene3D" id="1.10.10.10">
    <property type="entry name" value="Winged helix-like DNA-binding domain superfamily/Winged helix DNA-binding domain"/>
    <property type="match status" value="1"/>
</dbReference>
<dbReference type="InterPro" id="IPR039422">
    <property type="entry name" value="MarR/SlyA-like"/>
</dbReference>
<dbReference type="GO" id="GO:0006950">
    <property type="term" value="P:response to stress"/>
    <property type="evidence" value="ECO:0007669"/>
    <property type="project" value="TreeGrafter"/>
</dbReference>
<feature type="domain" description="HTH marR-type" evidence="1">
    <location>
        <begin position="14"/>
        <end position="146"/>
    </location>
</feature>
<dbReference type="InterPro" id="IPR000835">
    <property type="entry name" value="HTH_MarR-typ"/>
</dbReference>
<accession>A0A6J4LZP8</accession>
<protein>
    <recommendedName>
        <fullName evidence="1">HTH marR-type domain-containing protein</fullName>
    </recommendedName>
</protein>
<gene>
    <name evidence="2" type="ORF">AVDCRST_MAG16-1973</name>
</gene>
<dbReference type="PROSITE" id="PS50995">
    <property type="entry name" value="HTH_MARR_2"/>
    <property type="match status" value="1"/>
</dbReference>
<name>A0A6J4LZP8_9ACTN</name>
<reference evidence="2" key="1">
    <citation type="submission" date="2020-02" db="EMBL/GenBank/DDBJ databases">
        <authorList>
            <person name="Meier V. D."/>
        </authorList>
    </citation>
    <scope>NUCLEOTIDE SEQUENCE</scope>
    <source>
        <strain evidence="2">AVDCRST_MAG16</strain>
    </source>
</reference>
<dbReference type="SMART" id="SM00347">
    <property type="entry name" value="HTH_MARR"/>
    <property type="match status" value="1"/>
</dbReference>
<dbReference type="PANTHER" id="PTHR33164:SF99">
    <property type="entry name" value="MARR FAMILY REGULATORY PROTEIN"/>
    <property type="match status" value="1"/>
</dbReference>
<dbReference type="EMBL" id="CADCUE010000180">
    <property type="protein sequence ID" value="CAA9345059.1"/>
    <property type="molecule type" value="Genomic_DNA"/>
</dbReference>
<evidence type="ECO:0000313" key="2">
    <source>
        <dbReference type="EMBL" id="CAA9345059.1"/>
    </source>
</evidence>
<dbReference type="Pfam" id="PF12802">
    <property type="entry name" value="MarR_2"/>
    <property type="match status" value="1"/>
</dbReference>
<dbReference type="PRINTS" id="PR00598">
    <property type="entry name" value="HTHMARR"/>
</dbReference>